<dbReference type="WBParaSite" id="Hba_07657">
    <property type="protein sequence ID" value="Hba_07657"/>
    <property type="gene ID" value="Hba_07657"/>
</dbReference>
<accession>A0A1I7WR56</accession>
<sequence>MTKSKFEFESIDQKGNVDVGPQQTTKVMKIMCSLQIKIMNLKAYIFIFPSPPQTLISIHSLPSQDRKPKYPIRPGGWWKAEQLVPANNTCFPHANTTLKIVKNTTTTPSGF</sequence>
<evidence type="ECO:0000313" key="1">
    <source>
        <dbReference type="Proteomes" id="UP000095283"/>
    </source>
</evidence>
<protein>
    <submittedName>
        <fullName evidence="2">Ovule protein</fullName>
    </submittedName>
</protein>
<dbReference type="AlphaFoldDB" id="A0A1I7WR56"/>
<proteinExistence type="predicted"/>
<dbReference type="Proteomes" id="UP000095283">
    <property type="component" value="Unplaced"/>
</dbReference>
<name>A0A1I7WR56_HETBA</name>
<evidence type="ECO:0000313" key="2">
    <source>
        <dbReference type="WBParaSite" id="Hba_07657"/>
    </source>
</evidence>
<organism evidence="1 2">
    <name type="scientific">Heterorhabditis bacteriophora</name>
    <name type="common">Entomopathogenic nematode worm</name>
    <dbReference type="NCBI Taxonomy" id="37862"/>
    <lineage>
        <taxon>Eukaryota</taxon>
        <taxon>Metazoa</taxon>
        <taxon>Ecdysozoa</taxon>
        <taxon>Nematoda</taxon>
        <taxon>Chromadorea</taxon>
        <taxon>Rhabditida</taxon>
        <taxon>Rhabditina</taxon>
        <taxon>Rhabditomorpha</taxon>
        <taxon>Strongyloidea</taxon>
        <taxon>Heterorhabditidae</taxon>
        <taxon>Heterorhabditis</taxon>
    </lineage>
</organism>
<reference evidence="2" key="1">
    <citation type="submission" date="2016-11" db="UniProtKB">
        <authorList>
            <consortium name="WormBaseParasite"/>
        </authorList>
    </citation>
    <scope>IDENTIFICATION</scope>
</reference>
<keyword evidence="1" id="KW-1185">Reference proteome</keyword>